<dbReference type="Pfam" id="PF07690">
    <property type="entry name" value="MFS_1"/>
    <property type="match status" value="2"/>
</dbReference>
<evidence type="ECO:0000256" key="4">
    <source>
        <dbReference type="ARBA" id="ARBA00023136"/>
    </source>
</evidence>
<feature type="compositionally biased region" description="Low complexity" evidence="5">
    <location>
        <begin position="608"/>
        <end position="617"/>
    </location>
</feature>
<feature type="transmembrane region" description="Helical" evidence="6">
    <location>
        <begin position="20"/>
        <end position="41"/>
    </location>
</feature>
<evidence type="ECO:0000256" key="2">
    <source>
        <dbReference type="ARBA" id="ARBA00022692"/>
    </source>
</evidence>
<proteinExistence type="predicted"/>
<keyword evidence="2 6" id="KW-0812">Transmembrane</keyword>
<feature type="region of interest" description="Disordered" evidence="5">
    <location>
        <begin position="374"/>
        <end position="401"/>
    </location>
</feature>
<accession>A0A383WBK2</accession>
<dbReference type="STRING" id="3088.A0A383WBK2"/>
<dbReference type="EMBL" id="FNXT01001218">
    <property type="protein sequence ID" value="SZX74590.1"/>
    <property type="molecule type" value="Genomic_DNA"/>
</dbReference>
<dbReference type="InterPro" id="IPR020846">
    <property type="entry name" value="MFS_dom"/>
</dbReference>
<dbReference type="Gene3D" id="1.20.1250.20">
    <property type="entry name" value="MFS general substrate transporter like domains"/>
    <property type="match status" value="2"/>
</dbReference>
<sequence length="782" mass="81538">MLFDDVISKHVGGMGRGQVLVLLASSCSWATLALVVLDMVFTTQKPAWTCSNPADAQCAAVLSSGTGFCSLSPEQYSWIAPYSSLVSSFGLVCSDSWKVGLVNAMFFLGYWVGSCMFGWLSDTYGRKRCLLLSNAASAAAALLGASSRSYSQYVLWRALQGFCSAGLPIASYVLSTEAVGPAFRGRAGTASQMIYHLGEWLLPLLAFWLQDWRLLNLAIAAICCITGLLLLPFPESPRWLLLKGRQQEARQALSWLAAVNGRQLPEGLDITHTVELTAAADGAAECEGQGEGAADGMSDADCCGKGSGDTSSSRSLQQQGAAAADLSAEQACKVGLSAAPLAAGATSNDIDSDGNLLDSDCTALLSGHDNAAAHAKQAVQDKHEQQHQQQQGQKQQPDTQPDSGLLALFSHALLARYFVVTALLCTVMAICFYTINLATDSLQGSLYTNFFLTSIGEVPAALLAGAAVDTLGRRITVGTGVLLTGLACCACSLLPPGWKTIALASAGKACCSGTWTISYVYAAEIFPTGIRSVALAGTNQASRLGGVIAPGILYASEQLGLPATTPFAAVGVVALLTAALLSMLPETMGQPQPDSVADLDRLYGKQHSSSSSSSSSSKPDSDGDAHPAGIWGRIKAKYLAAGEGCAGAAGGQEGTCCQPGVSRQGSKLQRLLSRMSSSNGSFGRHSSSSSSSWAISADWLKSSSSIGGRSEYSLPGAASWQTVSTEEEGAAQQQEQCSGELALAHALSCDISFQAGQAVEPRDMEMGELVLQTHEDKSDARQ</sequence>
<feature type="compositionally biased region" description="Low complexity" evidence="5">
    <location>
        <begin position="387"/>
        <end position="401"/>
    </location>
</feature>
<comment type="subcellular location">
    <subcellularLocation>
        <location evidence="1">Membrane</location>
        <topology evidence="1">Multi-pass membrane protein</topology>
    </subcellularLocation>
</comment>
<gene>
    <name evidence="8" type="ORF">BQ4739_LOCUS14917</name>
</gene>
<organism evidence="8 9">
    <name type="scientific">Tetradesmus obliquus</name>
    <name type="common">Green alga</name>
    <name type="synonym">Acutodesmus obliquus</name>
    <dbReference type="NCBI Taxonomy" id="3088"/>
    <lineage>
        <taxon>Eukaryota</taxon>
        <taxon>Viridiplantae</taxon>
        <taxon>Chlorophyta</taxon>
        <taxon>core chlorophytes</taxon>
        <taxon>Chlorophyceae</taxon>
        <taxon>CS clade</taxon>
        <taxon>Sphaeropleales</taxon>
        <taxon>Scenedesmaceae</taxon>
        <taxon>Tetradesmus</taxon>
    </lineage>
</organism>
<dbReference type="InterPro" id="IPR036259">
    <property type="entry name" value="MFS_trans_sf"/>
</dbReference>
<keyword evidence="9" id="KW-1185">Reference proteome</keyword>
<feature type="domain" description="Major facilitator superfamily (MFS) profile" evidence="7">
    <location>
        <begin position="58"/>
        <end position="589"/>
    </location>
</feature>
<dbReference type="GO" id="GO:0016020">
    <property type="term" value="C:membrane"/>
    <property type="evidence" value="ECO:0007669"/>
    <property type="project" value="UniProtKB-SubCell"/>
</dbReference>
<evidence type="ECO:0000313" key="9">
    <source>
        <dbReference type="Proteomes" id="UP000256970"/>
    </source>
</evidence>
<evidence type="ECO:0000256" key="3">
    <source>
        <dbReference type="ARBA" id="ARBA00022989"/>
    </source>
</evidence>
<evidence type="ECO:0000256" key="6">
    <source>
        <dbReference type="SAM" id="Phobius"/>
    </source>
</evidence>
<evidence type="ECO:0000256" key="5">
    <source>
        <dbReference type="SAM" id="MobiDB-lite"/>
    </source>
</evidence>
<protein>
    <recommendedName>
        <fullName evidence="7">Major facilitator superfamily (MFS) profile domain-containing protein</fullName>
    </recommendedName>
</protein>
<keyword evidence="4 6" id="KW-0472">Membrane</keyword>
<feature type="region of interest" description="Disordered" evidence="5">
    <location>
        <begin position="603"/>
        <end position="627"/>
    </location>
</feature>
<dbReference type="GO" id="GO:0022857">
    <property type="term" value="F:transmembrane transporter activity"/>
    <property type="evidence" value="ECO:0007669"/>
    <property type="project" value="InterPro"/>
</dbReference>
<feature type="transmembrane region" description="Helical" evidence="6">
    <location>
        <begin position="414"/>
        <end position="435"/>
    </location>
</feature>
<keyword evidence="3 6" id="KW-1133">Transmembrane helix</keyword>
<feature type="transmembrane region" description="Helical" evidence="6">
    <location>
        <begin position="214"/>
        <end position="233"/>
    </location>
</feature>
<dbReference type="PROSITE" id="PS50850">
    <property type="entry name" value="MFS"/>
    <property type="match status" value="1"/>
</dbReference>
<name>A0A383WBK2_TETOB</name>
<evidence type="ECO:0000313" key="8">
    <source>
        <dbReference type="EMBL" id="SZX74590.1"/>
    </source>
</evidence>
<feature type="transmembrane region" description="Helical" evidence="6">
    <location>
        <begin position="447"/>
        <end position="468"/>
    </location>
</feature>
<evidence type="ECO:0000259" key="7">
    <source>
        <dbReference type="PROSITE" id="PS50850"/>
    </source>
</evidence>
<dbReference type="InterPro" id="IPR011701">
    <property type="entry name" value="MFS"/>
</dbReference>
<reference evidence="8 9" key="1">
    <citation type="submission" date="2016-10" db="EMBL/GenBank/DDBJ databases">
        <authorList>
            <person name="Cai Z."/>
        </authorList>
    </citation>
    <scope>NUCLEOTIDE SEQUENCE [LARGE SCALE GENOMIC DNA]</scope>
</reference>
<dbReference type="PANTHER" id="PTHR24064">
    <property type="entry name" value="SOLUTE CARRIER FAMILY 22 MEMBER"/>
    <property type="match status" value="1"/>
</dbReference>
<evidence type="ECO:0000256" key="1">
    <source>
        <dbReference type="ARBA" id="ARBA00004141"/>
    </source>
</evidence>
<dbReference type="AlphaFoldDB" id="A0A383WBK2"/>
<dbReference type="Proteomes" id="UP000256970">
    <property type="component" value="Unassembled WGS sequence"/>
</dbReference>
<feature type="transmembrane region" description="Helical" evidence="6">
    <location>
        <begin position="101"/>
        <end position="120"/>
    </location>
</feature>
<dbReference type="SUPFAM" id="SSF103473">
    <property type="entry name" value="MFS general substrate transporter"/>
    <property type="match status" value="1"/>
</dbReference>